<dbReference type="Proteomes" id="UP000249061">
    <property type="component" value="Unassembled WGS sequence"/>
</dbReference>
<dbReference type="PROSITE" id="PS51257">
    <property type="entry name" value="PROKAR_LIPOPROTEIN"/>
    <property type="match status" value="1"/>
</dbReference>
<reference evidence="2 3" key="1">
    <citation type="submission" date="2017-08" db="EMBL/GenBank/DDBJ databases">
        <title>Infants hospitalized years apart are colonized by the same room-sourced microbial strains.</title>
        <authorList>
            <person name="Brooks B."/>
            <person name="Olm M.R."/>
            <person name="Firek B.A."/>
            <person name="Baker R."/>
            <person name="Thomas B.C."/>
            <person name="Morowitz M.J."/>
            <person name="Banfield J.F."/>
        </authorList>
    </citation>
    <scope>NUCLEOTIDE SEQUENCE [LARGE SCALE GENOMIC DNA]</scope>
    <source>
        <strain evidence="2">S2_003_000_R2_14</strain>
    </source>
</reference>
<evidence type="ECO:0008006" key="4">
    <source>
        <dbReference type="Google" id="ProtNLM"/>
    </source>
</evidence>
<feature type="signal peptide" evidence="1">
    <location>
        <begin position="1"/>
        <end position="21"/>
    </location>
</feature>
<comment type="caution">
    <text evidence="2">The sequence shown here is derived from an EMBL/GenBank/DDBJ whole genome shotgun (WGS) entry which is preliminary data.</text>
</comment>
<sequence>MKPIKSVALASAVASLFAASACGVGAEAPQPNGSSQEAVKCSGINSCAGTASCAGSLPDGGMHDCAGKNSCAGQGWVEVTGSECDAKGGTVVK</sequence>
<organism evidence="2 3">
    <name type="scientific">Archangium gephyra</name>
    <dbReference type="NCBI Taxonomy" id="48"/>
    <lineage>
        <taxon>Bacteria</taxon>
        <taxon>Pseudomonadati</taxon>
        <taxon>Myxococcota</taxon>
        <taxon>Myxococcia</taxon>
        <taxon>Myxococcales</taxon>
        <taxon>Cystobacterineae</taxon>
        <taxon>Archangiaceae</taxon>
        <taxon>Archangium</taxon>
    </lineage>
</organism>
<protein>
    <recommendedName>
        <fullName evidence="4">Lipoprotein</fullName>
    </recommendedName>
</protein>
<name>A0A2W5T0X6_9BACT</name>
<dbReference type="AlphaFoldDB" id="A0A2W5T0X6"/>
<evidence type="ECO:0000313" key="2">
    <source>
        <dbReference type="EMBL" id="PZR08950.1"/>
    </source>
</evidence>
<evidence type="ECO:0000256" key="1">
    <source>
        <dbReference type="SAM" id="SignalP"/>
    </source>
</evidence>
<evidence type="ECO:0000313" key="3">
    <source>
        <dbReference type="Proteomes" id="UP000249061"/>
    </source>
</evidence>
<gene>
    <name evidence="2" type="ORF">DI536_24000</name>
</gene>
<proteinExistence type="predicted"/>
<keyword evidence="1" id="KW-0732">Signal</keyword>
<dbReference type="EMBL" id="QFQP01000023">
    <property type="protein sequence ID" value="PZR08950.1"/>
    <property type="molecule type" value="Genomic_DNA"/>
</dbReference>
<feature type="chain" id="PRO_5015899061" description="Lipoprotein" evidence="1">
    <location>
        <begin position="22"/>
        <end position="93"/>
    </location>
</feature>
<accession>A0A2W5T0X6</accession>